<dbReference type="InterPro" id="IPR038186">
    <property type="entry name" value="CHAD_dom_sf"/>
</dbReference>
<evidence type="ECO:0000313" key="5">
    <source>
        <dbReference type="Proteomes" id="UP000184096"/>
    </source>
</evidence>
<feature type="region of interest" description="Disordered" evidence="1">
    <location>
        <begin position="90"/>
        <end position="117"/>
    </location>
</feature>
<protein>
    <submittedName>
        <fullName evidence="4">Inorganic triphosphatase YgiF, contains CYTH and CHAD domains</fullName>
    </submittedName>
</protein>
<dbReference type="Pfam" id="PF01928">
    <property type="entry name" value="CYTH"/>
    <property type="match status" value="1"/>
</dbReference>
<dbReference type="GO" id="GO:0046872">
    <property type="term" value="F:metal ion binding"/>
    <property type="evidence" value="ECO:0007669"/>
    <property type="project" value="TreeGrafter"/>
</dbReference>
<dbReference type="PANTHER" id="PTHR39569">
    <property type="entry name" value="INORGANIC TRIPHOSPHATASE"/>
    <property type="match status" value="1"/>
</dbReference>
<evidence type="ECO:0000259" key="3">
    <source>
        <dbReference type="PROSITE" id="PS51708"/>
    </source>
</evidence>
<dbReference type="InterPro" id="IPR023577">
    <property type="entry name" value="CYTH_domain"/>
</dbReference>
<dbReference type="SUPFAM" id="SSF55154">
    <property type="entry name" value="CYTH-like phosphatases"/>
    <property type="match status" value="1"/>
</dbReference>
<feature type="domain" description="CYTH" evidence="2">
    <location>
        <begin position="4"/>
        <end position="201"/>
    </location>
</feature>
<dbReference type="PANTHER" id="PTHR39569:SF1">
    <property type="entry name" value="INORGANIC TRIPHOSPHATASE"/>
    <property type="match status" value="1"/>
</dbReference>
<dbReference type="SMART" id="SM00880">
    <property type="entry name" value="CHAD"/>
    <property type="match status" value="1"/>
</dbReference>
<dbReference type="InterPro" id="IPR033469">
    <property type="entry name" value="CYTH-like_dom_sf"/>
</dbReference>
<keyword evidence="5" id="KW-1185">Reference proteome</keyword>
<dbReference type="CDD" id="cd07756">
    <property type="entry name" value="CYTH-like_Pase_CHAD"/>
    <property type="match status" value="1"/>
</dbReference>
<feature type="domain" description="CHAD" evidence="3">
    <location>
        <begin position="216"/>
        <end position="505"/>
    </location>
</feature>
<sequence>MAMNIEPELKFRLSRRKLASLANGRIAGTKTGPRAENDLVSTYYDTKKHKLRRHGLTLRVRRAGDEYVQTIKAARMGSFARSEWEEKVESPAPDFRKTKKTPVSSVTTKKSRRKMQPVFKTSVRRITRPLNIGSSQVELAVDRGDVSAGRRSSPIAEFEVELKRGRTADLFRLARNCQRKTGGELDLRSKSERGYRLADGDDRTAARAEPIQLRSEMTVREAFHVIAYSTLRHLSSNADGVRSLDSEAVHQMRVGLRRLRAAISLFKSSLPGPSTAKIKTDLKWLTNQLAPAREIDVLLRERIRPLRHVADPQRGARAVEKEFADRREKAFRHARKALQTDRYRDLPLDVLEWLETRRASERGVAELPVAEFVVGLFRGRLRKVRKEGRDLENLSASERHKLRIKIKKLRYAVGFFESLYADAERKELARFSGRLKKLQEALGALNDFIAHRKIATDAALNAPSENRRARAFASGVLIGQEHEAAKKLMNTARREFERLKPLRAKPD</sequence>
<organism evidence="4 5">
    <name type="scientific">Bradyrhizobium erythrophlei</name>
    <dbReference type="NCBI Taxonomy" id="1437360"/>
    <lineage>
        <taxon>Bacteria</taxon>
        <taxon>Pseudomonadati</taxon>
        <taxon>Pseudomonadota</taxon>
        <taxon>Alphaproteobacteria</taxon>
        <taxon>Hyphomicrobiales</taxon>
        <taxon>Nitrobacteraceae</taxon>
        <taxon>Bradyrhizobium</taxon>
    </lineage>
</organism>
<dbReference type="Proteomes" id="UP000184096">
    <property type="component" value="Chromosome I"/>
</dbReference>
<dbReference type="Pfam" id="PF05235">
    <property type="entry name" value="CHAD"/>
    <property type="match status" value="1"/>
</dbReference>
<dbReference type="EMBL" id="LT670849">
    <property type="protein sequence ID" value="SHN78080.1"/>
    <property type="molecule type" value="Genomic_DNA"/>
</dbReference>
<dbReference type="PROSITE" id="PS51708">
    <property type="entry name" value="CHAD"/>
    <property type="match status" value="1"/>
</dbReference>
<evidence type="ECO:0000256" key="1">
    <source>
        <dbReference type="SAM" id="MobiDB-lite"/>
    </source>
</evidence>
<gene>
    <name evidence="4" type="ORF">SAMN05444170_3570</name>
</gene>
<dbReference type="InterPro" id="IPR007899">
    <property type="entry name" value="CHAD_dom"/>
</dbReference>
<dbReference type="Gene3D" id="2.40.320.10">
    <property type="entry name" value="Hypothetical Protein Pfu-838710-001"/>
    <property type="match status" value="1"/>
</dbReference>
<proteinExistence type="predicted"/>
<evidence type="ECO:0000259" key="2">
    <source>
        <dbReference type="PROSITE" id="PS51707"/>
    </source>
</evidence>
<dbReference type="Gene3D" id="1.40.20.10">
    <property type="entry name" value="CHAD domain"/>
    <property type="match status" value="1"/>
</dbReference>
<evidence type="ECO:0000313" key="4">
    <source>
        <dbReference type="EMBL" id="SHN78080.1"/>
    </source>
</evidence>
<dbReference type="InterPro" id="IPR039013">
    <property type="entry name" value="YgiF"/>
</dbReference>
<reference evidence="5" key="1">
    <citation type="submission" date="2016-11" db="EMBL/GenBank/DDBJ databases">
        <authorList>
            <person name="Varghese N."/>
            <person name="Submissions S."/>
        </authorList>
    </citation>
    <scope>NUCLEOTIDE SEQUENCE [LARGE SCALE GENOMIC DNA]</scope>
    <source>
        <strain evidence="5">GAS401</strain>
    </source>
</reference>
<dbReference type="SMART" id="SM01118">
    <property type="entry name" value="CYTH"/>
    <property type="match status" value="1"/>
</dbReference>
<dbReference type="GO" id="GO:0050355">
    <property type="term" value="F:inorganic triphosphate phosphatase activity"/>
    <property type="evidence" value="ECO:0007669"/>
    <property type="project" value="InterPro"/>
</dbReference>
<accession>A0A1M7U5F4</accession>
<dbReference type="PROSITE" id="PS51707">
    <property type="entry name" value="CYTH"/>
    <property type="match status" value="1"/>
</dbReference>
<name>A0A1M7U5F4_9BRAD</name>
<dbReference type="AlphaFoldDB" id="A0A1M7U5F4"/>